<dbReference type="RefSeq" id="WP_085795849.1">
    <property type="nucleotide sequence ID" value="NZ_FWFO01000001.1"/>
</dbReference>
<gene>
    <name evidence="2" type="ORF">TRL7639_02372</name>
</gene>
<dbReference type="OrthoDB" id="4736977at2"/>
<proteinExistence type="predicted"/>
<evidence type="ECO:0000256" key="1">
    <source>
        <dbReference type="SAM" id="SignalP"/>
    </source>
</evidence>
<dbReference type="Proteomes" id="UP000193077">
    <property type="component" value="Unassembled WGS sequence"/>
</dbReference>
<accession>A0A1Y5SNR2</accession>
<keyword evidence="1" id="KW-0732">Signal</keyword>
<feature type="chain" id="PRO_5012667036" evidence="1">
    <location>
        <begin position="22"/>
        <end position="108"/>
    </location>
</feature>
<evidence type="ECO:0000313" key="3">
    <source>
        <dbReference type="Proteomes" id="UP000193077"/>
    </source>
</evidence>
<dbReference type="EMBL" id="FWFO01000001">
    <property type="protein sequence ID" value="SLN44551.1"/>
    <property type="molecule type" value="Genomic_DNA"/>
</dbReference>
<keyword evidence="3" id="KW-1185">Reference proteome</keyword>
<feature type="signal peptide" evidence="1">
    <location>
        <begin position="1"/>
        <end position="21"/>
    </location>
</feature>
<sequence>MKRILLGAALAALTTGSAAVAEDLEFFLINESSADLIGFNVSAASSDAWEDNLLEGGYLASGYEIGVLIADGLSTCVYDIRGQFSDGAEFEDYGLDLCDMGSYTFSDG</sequence>
<organism evidence="2 3">
    <name type="scientific">Falsiruegeria litorea R37</name>
    <dbReference type="NCBI Taxonomy" id="1200284"/>
    <lineage>
        <taxon>Bacteria</taxon>
        <taxon>Pseudomonadati</taxon>
        <taxon>Pseudomonadota</taxon>
        <taxon>Alphaproteobacteria</taxon>
        <taxon>Rhodobacterales</taxon>
        <taxon>Roseobacteraceae</taxon>
        <taxon>Falsiruegeria</taxon>
    </lineage>
</organism>
<dbReference type="AlphaFoldDB" id="A0A1Y5SNR2"/>
<name>A0A1Y5SNR2_9RHOB</name>
<protein>
    <submittedName>
        <fullName evidence="2">Uncharacterized protein</fullName>
    </submittedName>
</protein>
<evidence type="ECO:0000313" key="2">
    <source>
        <dbReference type="EMBL" id="SLN44551.1"/>
    </source>
</evidence>
<reference evidence="2 3" key="1">
    <citation type="submission" date="2017-03" db="EMBL/GenBank/DDBJ databases">
        <authorList>
            <person name="Afonso C.L."/>
            <person name="Miller P.J."/>
            <person name="Scott M.A."/>
            <person name="Spackman E."/>
            <person name="Goraichik I."/>
            <person name="Dimitrov K.M."/>
            <person name="Suarez D.L."/>
            <person name="Swayne D.E."/>
        </authorList>
    </citation>
    <scope>NUCLEOTIDE SEQUENCE [LARGE SCALE GENOMIC DNA]</scope>
    <source>
        <strain evidence="2 3">CECT 7639</strain>
    </source>
</reference>